<keyword evidence="2" id="KW-1185">Reference proteome</keyword>
<dbReference type="RefSeq" id="WP_009516927.1">
    <property type="nucleotide sequence ID" value="NZ_CCAE010000025.1"/>
</dbReference>
<sequence>MSDTVSITVTRQQGYQFLVDFGSAMPALNADLPAPLGQGAGPSPEHLLLAAVANCLGASLLFALQKYKQDPGTLSATATATIGRNEDKRLRVTGVDVALSLGKPAAELEHLERVLAQFEDFCTVTQSVRAGMDVRLSVSDATGQRLGG</sequence>
<dbReference type="Proteomes" id="UP000028878">
    <property type="component" value="Unassembled WGS sequence"/>
</dbReference>
<dbReference type="SUPFAM" id="SSF82784">
    <property type="entry name" value="OsmC-like"/>
    <property type="match status" value="1"/>
</dbReference>
<protein>
    <submittedName>
        <fullName evidence="1">OsmC family protein</fullName>
    </submittedName>
</protein>
<evidence type="ECO:0000313" key="1">
    <source>
        <dbReference type="EMBL" id="CDN88524.1"/>
    </source>
</evidence>
<evidence type="ECO:0000313" key="2">
    <source>
        <dbReference type="Proteomes" id="UP000028878"/>
    </source>
</evidence>
<dbReference type="AlphaFoldDB" id="A0A1L1PIC3"/>
<reference evidence="2" key="2">
    <citation type="submission" date="2014-11" db="EMBL/GenBank/DDBJ databases">
        <title>Draft genome sequence of Hydrogenophaga intermedia S1.</title>
        <authorList>
            <person name="Gan H.M."/>
            <person name="Chew T.H."/>
            <person name="Stolz A."/>
        </authorList>
    </citation>
    <scope>NUCLEOTIDE SEQUENCE [LARGE SCALE GENOMIC DNA]</scope>
    <source>
        <strain evidence="2">S1</strain>
    </source>
</reference>
<reference evidence="2" key="1">
    <citation type="submission" date="2014-02" db="EMBL/GenBank/DDBJ databases">
        <authorList>
            <person name="Gan H."/>
        </authorList>
    </citation>
    <scope>NUCLEOTIDE SEQUENCE [LARGE SCALE GENOMIC DNA]</scope>
    <source>
        <strain evidence="2">S1</strain>
    </source>
</reference>
<dbReference type="EMBL" id="CCAE010000025">
    <property type="protein sequence ID" value="CDN88524.1"/>
    <property type="molecule type" value="Genomic_DNA"/>
</dbReference>
<name>A0A1L1PIC3_HYDIT</name>
<dbReference type="InterPro" id="IPR015946">
    <property type="entry name" value="KH_dom-like_a/b"/>
</dbReference>
<dbReference type="InterPro" id="IPR003718">
    <property type="entry name" value="OsmC/Ohr_fam"/>
</dbReference>
<dbReference type="InterPro" id="IPR036102">
    <property type="entry name" value="OsmC/Ohrsf"/>
</dbReference>
<dbReference type="Pfam" id="PF02566">
    <property type="entry name" value="OsmC"/>
    <property type="match status" value="1"/>
</dbReference>
<organism evidence="1 2">
    <name type="scientific">Hydrogenophaga intermedia</name>
    <dbReference type="NCBI Taxonomy" id="65786"/>
    <lineage>
        <taxon>Bacteria</taxon>
        <taxon>Pseudomonadati</taxon>
        <taxon>Pseudomonadota</taxon>
        <taxon>Betaproteobacteria</taxon>
        <taxon>Burkholderiales</taxon>
        <taxon>Comamonadaceae</taxon>
        <taxon>Hydrogenophaga</taxon>
    </lineage>
</organism>
<proteinExistence type="predicted"/>
<dbReference type="Gene3D" id="3.30.300.20">
    <property type="match status" value="1"/>
</dbReference>
<gene>
    <name evidence="1" type="ORF">BN948_02959</name>
</gene>
<accession>A0A1L1PIC3</accession>